<dbReference type="PANTHER" id="PTHR36151:SF3">
    <property type="entry name" value="ER-BOUND OXYGENASE MPAB_MPAB'_RUBBER OXYGENASE CATALYTIC DOMAIN-CONTAINING PROTEIN"/>
    <property type="match status" value="1"/>
</dbReference>
<organism evidence="2 3">
    <name type="scientific">Speluncibacter jeojiensis</name>
    <dbReference type="NCBI Taxonomy" id="2710754"/>
    <lineage>
        <taxon>Bacteria</taxon>
        <taxon>Bacillati</taxon>
        <taxon>Actinomycetota</taxon>
        <taxon>Actinomycetes</taxon>
        <taxon>Mycobacteriales</taxon>
        <taxon>Speluncibacteraceae</taxon>
        <taxon>Speluncibacter</taxon>
    </lineage>
</organism>
<dbReference type="EMBL" id="JANRHA010000008">
    <property type="protein sequence ID" value="MDG3015548.1"/>
    <property type="molecule type" value="Genomic_DNA"/>
</dbReference>
<gene>
    <name evidence="2" type="ORF">NVS88_13390</name>
</gene>
<dbReference type="Proteomes" id="UP001152755">
    <property type="component" value="Unassembled WGS sequence"/>
</dbReference>
<accession>A0A9X4REG4</accession>
<proteinExistence type="predicted"/>
<dbReference type="GO" id="GO:0016491">
    <property type="term" value="F:oxidoreductase activity"/>
    <property type="evidence" value="ECO:0007669"/>
    <property type="project" value="InterPro"/>
</dbReference>
<protein>
    <submittedName>
        <fullName evidence="2">Oxygenase MpaB family protein</fullName>
    </submittedName>
</protein>
<evidence type="ECO:0000313" key="3">
    <source>
        <dbReference type="Proteomes" id="UP001152755"/>
    </source>
</evidence>
<name>A0A9X4REG4_9ACTN</name>
<evidence type="ECO:0000259" key="1">
    <source>
        <dbReference type="Pfam" id="PF09995"/>
    </source>
</evidence>
<comment type="caution">
    <text evidence="2">The sequence shown here is derived from an EMBL/GenBank/DDBJ whole genome shotgun (WGS) entry which is preliminary data.</text>
</comment>
<feature type="domain" description="ER-bound oxygenase mpaB/mpaB'/Rubber oxygenase catalytic" evidence="1">
    <location>
        <begin position="4"/>
        <end position="225"/>
    </location>
</feature>
<keyword evidence="3" id="KW-1185">Reference proteome</keyword>
<dbReference type="PANTHER" id="PTHR36151">
    <property type="entry name" value="BLR2777 PROTEIN"/>
    <property type="match status" value="1"/>
</dbReference>
<dbReference type="AlphaFoldDB" id="A0A9X4REG4"/>
<sequence>MSMFGLFGGGANVIMQLSRPGVGYGVVESRVDSGNLYLHPVKRTRTTLTYLAVALLGTDGERQAFRRAMGPGHAQVRSTPDSPVQYNAFDVDLQTWVAACLYRGFEDVYRLTQGPLGEHEDGFYQAGAVLGTTLQMPRDAWPADRAAFERYWTRSLEQAQIDDTVRDYLVGIATVTFLPRPLQLLAGPVNKFFTTGFLPEHFREQMRLPWGPRRQGLFDLFWRVAGPVDRLSPAVVRELPFRVAMWDLRRRIRKGRPLV</sequence>
<evidence type="ECO:0000313" key="2">
    <source>
        <dbReference type="EMBL" id="MDG3015548.1"/>
    </source>
</evidence>
<reference evidence="2" key="1">
    <citation type="submission" date="2022-08" db="EMBL/GenBank/DDBJ databases">
        <title>Genome analysis of Corynebacteriales strain.</title>
        <authorList>
            <person name="Lee S.D."/>
        </authorList>
    </citation>
    <scope>NUCLEOTIDE SEQUENCE</scope>
    <source>
        <strain evidence="2">D3-21</strain>
    </source>
</reference>
<dbReference type="InterPro" id="IPR018713">
    <property type="entry name" value="MPAB/Lcp_cat_dom"/>
</dbReference>
<dbReference type="Pfam" id="PF09995">
    <property type="entry name" value="MPAB_Lcp_cat"/>
    <property type="match status" value="1"/>
</dbReference>